<proteinExistence type="predicted"/>
<feature type="region of interest" description="Disordered" evidence="1">
    <location>
        <begin position="34"/>
        <end position="56"/>
    </location>
</feature>
<evidence type="ECO:0000256" key="1">
    <source>
        <dbReference type="SAM" id="MobiDB-lite"/>
    </source>
</evidence>
<accession>A0AAV8U2Q6</accession>
<protein>
    <submittedName>
        <fullName evidence="2">Uncharacterized protein</fullName>
    </submittedName>
</protein>
<gene>
    <name evidence="2" type="ORF">K2173_004288</name>
</gene>
<feature type="compositionally biased region" description="Basic residues" evidence="1">
    <location>
        <begin position="38"/>
        <end position="49"/>
    </location>
</feature>
<keyword evidence="3" id="KW-1185">Reference proteome</keyword>
<dbReference type="AlphaFoldDB" id="A0AAV8U2Q6"/>
<sequence length="159" mass="18709">MKKYLLKKNLEKAHCRNSMIRKLLDCSRKSKNTWKQSKNCRNKVRKKNRNQNSTVKKDKESIVLIWNRNRMMKNGNQGSKRKKQLERVHYDHRPVNVHPTNHMFKTDGRQRKTSCQQKRILPCVIGGGRRLSEGSTLSRQTDEEDLGSGNNCIMLFLLT</sequence>
<comment type="caution">
    <text evidence="2">The sequence shown here is derived from an EMBL/GenBank/DDBJ whole genome shotgun (WGS) entry which is preliminary data.</text>
</comment>
<reference evidence="2 3" key="1">
    <citation type="submission" date="2021-09" db="EMBL/GenBank/DDBJ databases">
        <title>Genomic insights and catalytic innovation underlie evolution of tropane alkaloids biosynthesis.</title>
        <authorList>
            <person name="Wang Y.-J."/>
            <person name="Tian T."/>
            <person name="Huang J.-P."/>
            <person name="Huang S.-X."/>
        </authorList>
    </citation>
    <scope>NUCLEOTIDE SEQUENCE [LARGE SCALE GENOMIC DNA]</scope>
    <source>
        <strain evidence="2">KIB-2018</strain>
        <tissue evidence="2">Leaf</tissue>
    </source>
</reference>
<organism evidence="2 3">
    <name type="scientific">Erythroxylum novogranatense</name>
    <dbReference type="NCBI Taxonomy" id="1862640"/>
    <lineage>
        <taxon>Eukaryota</taxon>
        <taxon>Viridiplantae</taxon>
        <taxon>Streptophyta</taxon>
        <taxon>Embryophyta</taxon>
        <taxon>Tracheophyta</taxon>
        <taxon>Spermatophyta</taxon>
        <taxon>Magnoliopsida</taxon>
        <taxon>eudicotyledons</taxon>
        <taxon>Gunneridae</taxon>
        <taxon>Pentapetalae</taxon>
        <taxon>rosids</taxon>
        <taxon>fabids</taxon>
        <taxon>Malpighiales</taxon>
        <taxon>Erythroxylaceae</taxon>
        <taxon>Erythroxylum</taxon>
    </lineage>
</organism>
<dbReference type="Proteomes" id="UP001159364">
    <property type="component" value="Linkage Group LG01"/>
</dbReference>
<evidence type="ECO:0000313" key="3">
    <source>
        <dbReference type="Proteomes" id="UP001159364"/>
    </source>
</evidence>
<evidence type="ECO:0000313" key="2">
    <source>
        <dbReference type="EMBL" id="KAJ8773458.1"/>
    </source>
</evidence>
<dbReference type="EMBL" id="JAIWQS010000001">
    <property type="protein sequence ID" value="KAJ8773458.1"/>
    <property type="molecule type" value="Genomic_DNA"/>
</dbReference>
<name>A0AAV8U2Q6_9ROSI</name>